<dbReference type="AlphaFoldDB" id="A0A8H3QM66"/>
<organism evidence="1 2">
    <name type="scientific">Rhizophagus clarus</name>
    <dbReference type="NCBI Taxonomy" id="94130"/>
    <lineage>
        <taxon>Eukaryota</taxon>
        <taxon>Fungi</taxon>
        <taxon>Fungi incertae sedis</taxon>
        <taxon>Mucoromycota</taxon>
        <taxon>Glomeromycotina</taxon>
        <taxon>Glomeromycetes</taxon>
        <taxon>Glomerales</taxon>
        <taxon>Glomeraceae</taxon>
        <taxon>Rhizophagus</taxon>
    </lineage>
</organism>
<evidence type="ECO:0000313" key="1">
    <source>
        <dbReference type="EMBL" id="GES84531.1"/>
    </source>
</evidence>
<dbReference type="EMBL" id="BLAL01000080">
    <property type="protein sequence ID" value="GES84531.1"/>
    <property type="molecule type" value="Genomic_DNA"/>
</dbReference>
<gene>
    <name evidence="1" type="ORF">RCL2_001164500</name>
</gene>
<proteinExistence type="predicted"/>
<protein>
    <submittedName>
        <fullName evidence="1">Uncharacterized protein</fullName>
    </submittedName>
</protein>
<dbReference type="OrthoDB" id="2305685at2759"/>
<accession>A0A8H3QM66</accession>
<name>A0A8H3QM66_9GLOM</name>
<reference evidence="1" key="1">
    <citation type="submission" date="2019-10" db="EMBL/GenBank/DDBJ databases">
        <title>Conservation and host-specific expression of non-tandemly repeated heterogenous ribosome RNA gene in arbuscular mycorrhizal fungi.</title>
        <authorList>
            <person name="Maeda T."/>
            <person name="Kobayashi Y."/>
            <person name="Nakagawa T."/>
            <person name="Ezawa T."/>
            <person name="Yamaguchi K."/>
            <person name="Bino T."/>
            <person name="Nishimoto Y."/>
            <person name="Shigenobu S."/>
            <person name="Kawaguchi M."/>
        </authorList>
    </citation>
    <scope>NUCLEOTIDE SEQUENCE</scope>
    <source>
        <strain evidence="1">HR1</strain>
    </source>
</reference>
<sequence length="185" mass="20583">MKKALSSFFLKEKKNWLIMNKLISLVQVLLFLITVSAAMPANDKLADLFYKRNNCQCITAFSDFDSSPSSGPFRGFVAFGQDDNGSTTIFGAFNRGFDPNCTYEFLIEDGHNRVLYNITEGLNVQITNDGGTKAFTHKFNNINLNCHSNGILLGGHNLRDDPSYCGNSKLVVRTNNQHAAKQICN</sequence>
<comment type="caution">
    <text evidence="1">The sequence shown here is derived from an EMBL/GenBank/DDBJ whole genome shotgun (WGS) entry which is preliminary data.</text>
</comment>
<evidence type="ECO:0000313" key="2">
    <source>
        <dbReference type="Proteomes" id="UP000615446"/>
    </source>
</evidence>
<dbReference type="Proteomes" id="UP000615446">
    <property type="component" value="Unassembled WGS sequence"/>
</dbReference>